<accession>A0A1C6RTA1</accession>
<keyword evidence="2" id="KW-1133">Transmembrane helix</keyword>
<evidence type="ECO:0008006" key="5">
    <source>
        <dbReference type="Google" id="ProtNLM"/>
    </source>
</evidence>
<feature type="compositionally biased region" description="Low complexity" evidence="1">
    <location>
        <begin position="11"/>
        <end position="45"/>
    </location>
</feature>
<dbReference type="InterPro" id="IPR021903">
    <property type="entry name" value="DUF3515"/>
</dbReference>
<organism evidence="3 4">
    <name type="scientific">Micromonospora inyonensis</name>
    <dbReference type="NCBI Taxonomy" id="47866"/>
    <lineage>
        <taxon>Bacteria</taxon>
        <taxon>Bacillati</taxon>
        <taxon>Actinomycetota</taxon>
        <taxon>Actinomycetes</taxon>
        <taxon>Micromonosporales</taxon>
        <taxon>Micromonosporaceae</taxon>
        <taxon>Micromonospora</taxon>
    </lineage>
</organism>
<name>A0A1C6RTA1_9ACTN</name>
<dbReference type="AlphaFoldDB" id="A0A1C6RTA1"/>
<evidence type="ECO:0000256" key="2">
    <source>
        <dbReference type="SAM" id="Phobius"/>
    </source>
</evidence>
<dbReference type="RefSeq" id="WP_091458291.1">
    <property type="nucleotide sequence ID" value="NZ_FMHU01000001.1"/>
</dbReference>
<evidence type="ECO:0000313" key="3">
    <source>
        <dbReference type="EMBL" id="SCL20274.1"/>
    </source>
</evidence>
<keyword evidence="4" id="KW-1185">Reference proteome</keyword>
<evidence type="ECO:0000256" key="1">
    <source>
        <dbReference type="SAM" id="MobiDB-lite"/>
    </source>
</evidence>
<reference evidence="4" key="1">
    <citation type="submission" date="2016-06" db="EMBL/GenBank/DDBJ databases">
        <authorList>
            <person name="Varghese N."/>
        </authorList>
    </citation>
    <scope>NUCLEOTIDE SEQUENCE [LARGE SCALE GENOMIC DNA]</scope>
    <source>
        <strain evidence="4">DSM 46123</strain>
    </source>
</reference>
<dbReference type="Proteomes" id="UP000198906">
    <property type="component" value="Unassembled WGS sequence"/>
</dbReference>
<gene>
    <name evidence="3" type="ORF">GA0074694_2984</name>
</gene>
<dbReference type="Pfam" id="PF12028">
    <property type="entry name" value="DUF3515"/>
    <property type="match status" value="1"/>
</dbReference>
<keyword evidence="2" id="KW-0812">Transmembrane</keyword>
<dbReference type="STRING" id="47866.GA0074694_2984"/>
<feature type="transmembrane region" description="Helical" evidence="2">
    <location>
        <begin position="58"/>
        <end position="79"/>
    </location>
</feature>
<protein>
    <recommendedName>
        <fullName evidence="5">DUF3515 domain-containing protein</fullName>
    </recommendedName>
</protein>
<keyword evidence="2" id="KW-0472">Membrane</keyword>
<sequence>MDDEKTPPTAPGKTTADTGATPAAPAETGAEPDRATPTGAEATAPAKRRGGWDRTTRNAALVAALVALPVTVAVAGFTFNSLSSDEPAATPSPSETVQALGPKATTPVQMAAEPLAERPATVCRALLAKLPSTVRELPQRPVTAGPEQNAAYGDPALTVSCGVPEPAIPATDTVWVVEQVCWHASEQSDVTVLTTVDREAAVRVTVPKRYEQPLQWVSPISEAIVASILTAGPVPSGCRS</sequence>
<evidence type="ECO:0000313" key="4">
    <source>
        <dbReference type="Proteomes" id="UP000198906"/>
    </source>
</evidence>
<proteinExistence type="predicted"/>
<dbReference type="EMBL" id="FMHU01000001">
    <property type="protein sequence ID" value="SCL20274.1"/>
    <property type="molecule type" value="Genomic_DNA"/>
</dbReference>
<feature type="region of interest" description="Disordered" evidence="1">
    <location>
        <begin position="1"/>
        <end position="52"/>
    </location>
</feature>